<dbReference type="InterPro" id="IPR006603">
    <property type="entry name" value="PQ-loop_rpt"/>
</dbReference>
<dbReference type="Gene3D" id="1.20.1280.290">
    <property type="match status" value="1"/>
</dbReference>
<feature type="transmembrane region" description="Helical" evidence="5">
    <location>
        <begin position="6"/>
        <end position="26"/>
    </location>
</feature>
<evidence type="ECO:0000256" key="3">
    <source>
        <dbReference type="ARBA" id="ARBA00022989"/>
    </source>
</evidence>
<comment type="subcellular location">
    <subcellularLocation>
        <location evidence="1">Membrane</location>
        <topology evidence="1">Multi-pass membrane protein</topology>
    </subcellularLocation>
</comment>
<sequence length="102" mass="11650">MLDSLLIHTANIMQMCVPLMSLTGYVPQWRKLIQTRSAVDISLRTWLVWTLSSVFALFYAVIQWEINHQGWPLLISSSATLLCVLTTVALVVRYRSVAQKNK</sequence>
<protein>
    <recommendedName>
        <fullName evidence="8">PQ-loop repeat-containing protein</fullName>
    </recommendedName>
</protein>
<proteinExistence type="predicted"/>
<dbReference type="KEGG" id="cfon:HZU75_08035"/>
<keyword evidence="7" id="KW-1185">Reference proteome</keyword>
<dbReference type="GO" id="GO:0016020">
    <property type="term" value="C:membrane"/>
    <property type="evidence" value="ECO:0007669"/>
    <property type="project" value="UniProtKB-SubCell"/>
</dbReference>
<evidence type="ECO:0000313" key="6">
    <source>
        <dbReference type="EMBL" id="QLI81479.1"/>
    </source>
</evidence>
<evidence type="ECO:0008006" key="8">
    <source>
        <dbReference type="Google" id="ProtNLM"/>
    </source>
</evidence>
<evidence type="ECO:0000256" key="2">
    <source>
        <dbReference type="ARBA" id="ARBA00022692"/>
    </source>
</evidence>
<evidence type="ECO:0000256" key="1">
    <source>
        <dbReference type="ARBA" id="ARBA00004141"/>
    </source>
</evidence>
<dbReference type="RefSeq" id="WP_180308604.1">
    <property type="nucleotide sequence ID" value="NZ_CP058952.1"/>
</dbReference>
<evidence type="ECO:0000256" key="5">
    <source>
        <dbReference type="SAM" id="Phobius"/>
    </source>
</evidence>
<dbReference type="EMBL" id="CP058952">
    <property type="protein sequence ID" value="QLI81479.1"/>
    <property type="molecule type" value="Genomic_DNA"/>
</dbReference>
<name>A0A7D5V9K9_9NEIS</name>
<dbReference type="Proteomes" id="UP000510822">
    <property type="component" value="Chromosome"/>
</dbReference>
<accession>A0A7D5V9K9</accession>
<dbReference type="Pfam" id="PF04193">
    <property type="entry name" value="PQ-loop"/>
    <property type="match status" value="1"/>
</dbReference>
<evidence type="ECO:0000313" key="7">
    <source>
        <dbReference type="Proteomes" id="UP000510822"/>
    </source>
</evidence>
<keyword evidence="2 5" id="KW-0812">Transmembrane</keyword>
<keyword evidence="3 5" id="KW-1133">Transmembrane helix</keyword>
<gene>
    <name evidence="6" type="ORF">HZU75_08035</name>
</gene>
<evidence type="ECO:0000256" key="4">
    <source>
        <dbReference type="ARBA" id="ARBA00023136"/>
    </source>
</evidence>
<reference evidence="6 7" key="1">
    <citation type="journal article" date="2016" name="Int. J. Syst. Evol. Microbiol.">
        <title>Chitinibacter fontanus sp. nov., isolated from a spring.</title>
        <authorList>
            <person name="Sheu S.Y."/>
            <person name="Li Y.S."/>
            <person name="Young C.C."/>
            <person name="Chen W.M."/>
        </authorList>
    </citation>
    <scope>NUCLEOTIDE SEQUENCE [LARGE SCALE GENOMIC DNA]</scope>
    <source>
        <strain evidence="6 7">STM-7</strain>
    </source>
</reference>
<feature type="transmembrane region" description="Helical" evidence="5">
    <location>
        <begin position="46"/>
        <end position="64"/>
    </location>
</feature>
<organism evidence="6 7">
    <name type="scientific">Chitinibacter fontanus</name>
    <dbReference type="NCBI Taxonomy" id="1737446"/>
    <lineage>
        <taxon>Bacteria</taxon>
        <taxon>Pseudomonadati</taxon>
        <taxon>Pseudomonadota</taxon>
        <taxon>Betaproteobacteria</taxon>
        <taxon>Neisseriales</taxon>
        <taxon>Chitinibacteraceae</taxon>
        <taxon>Chitinibacter</taxon>
    </lineage>
</organism>
<keyword evidence="4 5" id="KW-0472">Membrane</keyword>
<dbReference type="AlphaFoldDB" id="A0A7D5V9K9"/>
<feature type="transmembrane region" description="Helical" evidence="5">
    <location>
        <begin position="70"/>
        <end position="92"/>
    </location>
</feature>